<evidence type="ECO:0000313" key="2">
    <source>
        <dbReference type="EMBL" id="ANF86529.1"/>
    </source>
</evidence>
<dbReference type="EMBL" id="CP015600">
    <property type="protein sequence ID" value="ANF86529.1"/>
    <property type="molecule type" value="Genomic_DNA"/>
</dbReference>
<dbReference type="KEGG" id="panr:A7J50_3143"/>
<proteinExistence type="predicted"/>
<dbReference type="SUPFAM" id="SSF81301">
    <property type="entry name" value="Nucleotidyltransferase"/>
    <property type="match status" value="1"/>
</dbReference>
<reference evidence="2 3" key="1">
    <citation type="submission" date="2016-05" db="EMBL/GenBank/DDBJ databases">
        <title>Complete genome sequence of Pseudomonas antarctica PAMC 27494.</title>
        <authorList>
            <person name="Lee J."/>
        </authorList>
    </citation>
    <scope>NUCLEOTIDE SEQUENCE [LARGE SCALE GENOMIC DNA]</scope>
    <source>
        <strain evidence="2 3">PAMC 27494</strain>
    </source>
</reference>
<gene>
    <name evidence="2" type="ORF">A7J50_3143</name>
</gene>
<dbReference type="InterPro" id="IPR002934">
    <property type="entry name" value="Polymerase_NTP_transf_dom"/>
</dbReference>
<dbReference type="CDD" id="cd05403">
    <property type="entry name" value="NT_KNTase_like"/>
    <property type="match status" value="1"/>
</dbReference>
<dbReference type="Proteomes" id="UP000077829">
    <property type="component" value="Chromosome"/>
</dbReference>
<dbReference type="Gene3D" id="3.30.460.10">
    <property type="entry name" value="Beta Polymerase, domain 2"/>
    <property type="match status" value="1"/>
</dbReference>
<sequence>MSMVNGVDAQGFVQTVGDAALQPEFQPVLTDVCATLSQAGLGLEAIFVYGSVARGDARPGDSDLDLTLVTRDQPGAQVLESLEALRQVLEQRHPVVSKIDFDLGYRADVLVPENTNKWGFWLKHHCRCVWGDDLSLHFERFRPSREIARALNADFEHALSAYLTRITQAGTEPERLRLQREAARRLIRATHTLRADDALGWPHTLEEHVALFVQHYPTMRIQIAYFLFEARNPSAEREPFNTRLQAFVSWMVSQQA</sequence>
<dbReference type="InterPro" id="IPR043519">
    <property type="entry name" value="NT_sf"/>
</dbReference>
<dbReference type="RefSeq" id="WP_064452632.1">
    <property type="nucleotide sequence ID" value="NZ_CP015600.1"/>
</dbReference>
<dbReference type="AlphaFoldDB" id="A0A172Z3G1"/>
<name>A0A172Z3G1_9PSED</name>
<dbReference type="STRING" id="219572.A7J50_3143"/>
<evidence type="ECO:0000259" key="1">
    <source>
        <dbReference type="Pfam" id="PF01909"/>
    </source>
</evidence>
<protein>
    <submittedName>
        <fullName evidence="2">DNA polymerase subunit beta</fullName>
    </submittedName>
</protein>
<organism evidence="2 3">
    <name type="scientific">Pseudomonas antarctica</name>
    <dbReference type="NCBI Taxonomy" id="219572"/>
    <lineage>
        <taxon>Bacteria</taxon>
        <taxon>Pseudomonadati</taxon>
        <taxon>Pseudomonadota</taxon>
        <taxon>Gammaproteobacteria</taxon>
        <taxon>Pseudomonadales</taxon>
        <taxon>Pseudomonadaceae</taxon>
        <taxon>Pseudomonas</taxon>
    </lineage>
</organism>
<feature type="domain" description="Polymerase nucleotidyl transferase" evidence="1">
    <location>
        <begin position="43"/>
        <end position="108"/>
    </location>
</feature>
<accession>A0A172Z3G1</accession>
<dbReference type="GO" id="GO:0016779">
    <property type="term" value="F:nucleotidyltransferase activity"/>
    <property type="evidence" value="ECO:0007669"/>
    <property type="project" value="InterPro"/>
</dbReference>
<dbReference type="PATRIC" id="fig|219572.3.peg.3225"/>
<dbReference type="Pfam" id="PF01909">
    <property type="entry name" value="NTP_transf_2"/>
    <property type="match status" value="1"/>
</dbReference>
<evidence type="ECO:0000313" key="3">
    <source>
        <dbReference type="Proteomes" id="UP000077829"/>
    </source>
</evidence>